<evidence type="ECO:0000313" key="1">
    <source>
        <dbReference type="EMBL" id="PUZ25010.1"/>
    </source>
</evidence>
<gene>
    <name evidence="1" type="ORF">DCC81_11900</name>
</gene>
<keyword evidence="2" id="KW-1185">Reference proteome</keyword>
<proteinExistence type="predicted"/>
<comment type="caution">
    <text evidence="1">The sequence shown here is derived from an EMBL/GenBank/DDBJ whole genome shotgun (WGS) entry which is preliminary data.</text>
</comment>
<dbReference type="Proteomes" id="UP000244450">
    <property type="component" value="Unassembled WGS sequence"/>
</dbReference>
<sequence>MAEVNAKNITISIAQLVVIVGYVATSIWQLATINAKVSGLVDDRVKQAEVQKTTDGKIQKNTDDIQEVQVSQADLRSRVTTLEQTVQKIEDKK</sequence>
<dbReference type="EMBL" id="QCYK01000002">
    <property type="protein sequence ID" value="PUZ25010.1"/>
    <property type="molecule type" value="Genomic_DNA"/>
</dbReference>
<dbReference type="AlphaFoldDB" id="A0A2T7BFE9"/>
<name>A0A2T7BFE9_9BACT</name>
<accession>A0A2T7BFE9</accession>
<evidence type="ECO:0000313" key="2">
    <source>
        <dbReference type="Proteomes" id="UP000244450"/>
    </source>
</evidence>
<protein>
    <submittedName>
        <fullName evidence="1">Uncharacterized protein</fullName>
    </submittedName>
</protein>
<dbReference type="RefSeq" id="WP_108686847.1">
    <property type="nucleotide sequence ID" value="NZ_QCYK01000002.1"/>
</dbReference>
<reference evidence="1 2" key="1">
    <citation type="submission" date="2018-04" db="EMBL/GenBank/DDBJ databases">
        <title>Chitinophaga fuyangensis sp. nov., isolated from soil in a chemical factory.</title>
        <authorList>
            <person name="Chen K."/>
        </authorList>
    </citation>
    <scope>NUCLEOTIDE SEQUENCE [LARGE SCALE GENOMIC DNA]</scope>
    <source>
        <strain evidence="1 2">LY-1</strain>
    </source>
</reference>
<organism evidence="1 2">
    <name type="scientific">Chitinophaga parva</name>
    <dbReference type="NCBI Taxonomy" id="2169414"/>
    <lineage>
        <taxon>Bacteria</taxon>
        <taxon>Pseudomonadati</taxon>
        <taxon>Bacteroidota</taxon>
        <taxon>Chitinophagia</taxon>
        <taxon>Chitinophagales</taxon>
        <taxon>Chitinophagaceae</taxon>
        <taxon>Chitinophaga</taxon>
    </lineage>
</organism>